<feature type="compositionally biased region" description="Polar residues" evidence="1">
    <location>
        <begin position="47"/>
        <end position="59"/>
    </location>
</feature>
<reference evidence="2" key="1">
    <citation type="submission" date="2021-01" db="EMBL/GenBank/DDBJ databases">
        <authorList>
            <person name="Corre E."/>
            <person name="Pelletier E."/>
            <person name="Niang G."/>
            <person name="Scheremetjew M."/>
            <person name="Finn R."/>
            <person name="Kale V."/>
            <person name="Holt S."/>
            <person name="Cochrane G."/>
            <person name="Meng A."/>
            <person name="Brown T."/>
            <person name="Cohen L."/>
        </authorList>
    </citation>
    <scope>NUCLEOTIDE SEQUENCE</scope>
    <source>
        <strain evidence="2">NIES-381</strain>
    </source>
</reference>
<gene>
    <name evidence="2" type="ORF">EGYM00392_LOCUS37440</name>
</gene>
<evidence type="ECO:0000256" key="1">
    <source>
        <dbReference type="SAM" id="MobiDB-lite"/>
    </source>
</evidence>
<sequence length="102" mass="10873">MGRNRAAMTVSPSKLQGNAIFLESKSGGARGAEWERPKGRFIPANRSGKSPTTCRTNTPPVKDAARKQTPSSHSTQSVSAASKAAEMNETLPDTMVWAPFPS</sequence>
<dbReference type="EMBL" id="HBGA01100416">
    <property type="protein sequence ID" value="CAD9026310.1"/>
    <property type="molecule type" value="Transcribed_RNA"/>
</dbReference>
<organism evidence="2">
    <name type="scientific">Eutreptiella gymnastica</name>
    <dbReference type="NCBI Taxonomy" id="73025"/>
    <lineage>
        <taxon>Eukaryota</taxon>
        <taxon>Discoba</taxon>
        <taxon>Euglenozoa</taxon>
        <taxon>Euglenida</taxon>
        <taxon>Spirocuta</taxon>
        <taxon>Euglenophyceae</taxon>
        <taxon>Eutreptiales</taxon>
        <taxon>Eutreptiaceae</taxon>
        <taxon>Eutreptiella</taxon>
    </lineage>
</organism>
<accession>A0A7S1NK84</accession>
<dbReference type="AlphaFoldDB" id="A0A7S1NK84"/>
<proteinExistence type="predicted"/>
<evidence type="ECO:0000313" key="2">
    <source>
        <dbReference type="EMBL" id="CAD9026310.1"/>
    </source>
</evidence>
<feature type="region of interest" description="Disordered" evidence="1">
    <location>
        <begin position="27"/>
        <end position="102"/>
    </location>
</feature>
<name>A0A7S1NK84_9EUGL</name>
<protein>
    <submittedName>
        <fullName evidence="2">Uncharacterized protein</fullName>
    </submittedName>
</protein>
<feature type="compositionally biased region" description="Low complexity" evidence="1">
    <location>
        <begin position="68"/>
        <end position="82"/>
    </location>
</feature>